<dbReference type="GO" id="GO:1903358">
    <property type="term" value="P:regulation of Golgi organization"/>
    <property type="evidence" value="ECO:0007669"/>
    <property type="project" value="TreeGrafter"/>
</dbReference>
<feature type="coiled-coil region" evidence="6">
    <location>
        <begin position="2091"/>
        <end position="2221"/>
    </location>
</feature>
<evidence type="ECO:0000256" key="7">
    <source>
        <dbReference type="SAM" id="MobiDB-lite"/>
    </source>
</evidence>
<feature type="coiled-coil region" evidence="6">
    <location>
        <begin position="554"/>
        <end position="806"/>
    </location>
</feature>
<evidence type="ECO:0000256" key="1">
    <source>
        <dbReference type="ARBA" id="ARBA00004300"/>
    </source>
</evidence>
<feature type="coiled-coil region" evidence="6">
    <location>
        <begin position="182"/>
        <end position="266"/>
    </location>
</feature>
<name>A0A8J6G1K2_MICOH</name>
<accession>A0A8J6G1K2</accession>
<dbReference type="PANTHER" id="PTHR44981:SF1">
    <property type="entry name" value="A-KINASE ANCHOR PROTEIN 9"/>
    <property type="match status" value="1"/>
</dbReference>
<dbReference type="GO" id="GO:0060307">
    <property type="term" value="P:regulation of ventricular cardiac muscle cell membrane repolarization"/>
    <property type="evidence" value="ECO:0007669"/>
    <property type="project" value="TreeGrafter"/>
</dbReference>
<keyword evidence="2" id="KW-0963">Cytoplasm</keyword>
<dbReference type="GO" id="GO:0015459">
    <property type="term" value="F:potassium channel regulator activity"/>
    <property type="evidence" value="ECO:0007669"/>
    <property type="project" value="TreeGrafter"/>
</dbReference>
<protein>
    <submittedName>
        <fullName evidence="9">A-kinase anchor protein 9</fullName>
    </submittedName>
</protein>
<evidence type="ECO:0000256" key="3">
    <source>
        <dbReference type="ARBA" id="ARBA00022553"/>
    </source>
</evidence>
<dbReference type="GO" id="GO:0051661">
    <property type="term" value="P:maintenance of centrosome location"/>
    <property type="evidence" value="ECO:0007669"/>
    <property type="project" value="TreeGrafter"/>
</dbReference>
<keyword evidence="5" id="KW-0206">Cytoskeleton</keyword>
<dbReference type="Proteomes" id="UP000710432">
    <property type="component" value="Unassembled WGS sequence"/>
</dbReference>
<evidence type="ECO:0000256" key="5">
    <source>
        <dbReference type="ARBA" id="ARBA00023212"/>
    </source>
</evidence>
<feature type="region of interest" description="Disordered" evidence="7">
    <location>
        <begin position="8"/>
        <end position="118"/>
    </location>
</feature>
<dbReference type="GO" id="GO:0005801">
    <property type="term" value="C:cis-Golgi network"/>
    <property type="evidence" value="ECO:0007669"/>
    <property type="project" value="TreeGrafter"/>
</dbReference>
<keyword evidence="4 6" id="KW-0175">Coiled coil</keyword>
<feature type="coiled-coil region" evidence="6">
    <location>
        <begin position="957"/>
        <end position="1005"/>
    </location>
</feature>
<dbReference type="GO" id="GO:0034237">
    <property type="term" value="F:protein kinase A regulatory subunit binding"/>
    <property type="evidence" value="ECO:0007669"/>
    <property type="project" value="TreeGrafter"/>
</dbReference>
<organism evidence="9 10">
    <name type="scientific">Microtus ochrogaster</name>
    <name type="common">Prairie vole</name>
    <dbReference type="NCBI Taxonomy" id="79684"/>
    <lineage>
        <taxon>Eukaryota</taxon>
        <taxon>Metazoa</taxon>
        <taxon>Chordata</taxon>
        <taxon>Craniata</taxon>
        <taxon>Vertebrata</taxon>
        <taxon>Euteleostomi</taxon>
        <taxon>Mammalia</taxon>
        <taxon>Eutheria</taxon>
        <taxon>Euarchontoglires</taxon>
        <taxon>Glires</taxon>
        <taxon>Rodentia</taxon>
        <taxon>Myomorpha</taxon>
        <taxon>Muroidea</taxon>
        <taxon>Cricetidae</taxon>
        <taxon>Arvicolinae</taxon>
        <taxon>Microtus</taxon>
    </lineage>
</organism>
<feature type="coiled-coil region" evidence="6">
    <location>
        <begin position="1923"/>
        <end position="1982"/>
    </location>
</feature>
<evidence type="ECO:0000259" key="8">
    <source>
        <dbReference type="Pfam" id="PF10495"/>
    </source>
</evidence>
<evidence type="ECO:0000313" key="9">
    <source>
        <dbReference type="EMBL" id="KAH0501988.1"/>
    </source>
</evidence>
<feature type="coiled-coil region" evidence="6">
    <location>
        <begin position="2457"/>
        <end position="2618"/>
    </location>
</feature>
<feature type="coiled-coil region" evidence="6">
    <location>
        <begin position="1489"/>
        <end position="1548"/>
    </location>
</feature>
<dbReference type="GO" id="GO:0060090">
    <property type="term" value="F:molecular adaptor activity"/>
    <property type="evidence" value="ECO:0007669"/>
    <property type="project" value="InterPro"/>
</dbReference>
<feature type="coiled-coil region" evidence="6">
    <location>
        <begin position="2868"/>
        <end position="2902"/>
    </location>
</feature>
<feature type="coiled-coil region" evidence="6">
    <location>
        <begin position="2644"/>
        <end position="2678"/>
    </location>
</feature>
<sequence>MHCCVFEAPTPGRSRRQAAVCGPSDLGEQRGHEHLPGQGSRLRRLPVPLRPAPPTPVCLRGDEDGGGDGGASATRHESPLAEYRERQARREGKKKKSVSKSKQDVHSLKINQQSHPQPCECSADTAVEVIPSSVSAQQTLCRGGHPQLCECSSDTAVEVIPSSEEEFDNYSQQGALSSQTCLEMMENELAGKQLTIEELTEELEERRATCGPEVMQRLYEFEAAVKQRDCIITQLIANLQQANKEKDETMREFSKLTEQSQKLQIQFQHLQASETLRSSTHSSTATELLHVKQQVMAQQQQLEEQDRLLKDHQKKEEEFKIQITVLQEKIKVCEMEQDKKVESANNKIEEKQAIIEALNTRLIEEEKKTAALTNRVTTADQLVGDLKGQLVEKDQETESLKLELADSKQKVEQSSIEMKQYMETIEELQKKNYEVNFSETGIMQKMERETEQKLAQLQAELDEEYGKQIVQMKQELIKQHMNQIEDLKSQHKGEMENTLKSRGNPAVNDEQVKLLSATMNELNMKVQHTLYQKEKFREELRVVKLEKCALQSQSNALLEELSALRDQIQRAKQTISEQESKLNEAGKSLSMVEDLKAEVTAAFESRKELELKHEAEITNYKIKLEMLEKEKNAVLDKMAESQEAELDRLRTQLLFSHEEELSKLKEDLEVEQRLNIEKLKDNLGLQYKMQIDDLQNEMSKKMETMQCEKDSLLSKQSQLILEITDLKDLQESRNFQMNEIKKEIETLRQEEKEKGTLEQEIQELQLKTEQLEKILKAKEEDLQEKCVELEAENSILKDEKKVLEDMVKVYTPVEEEEKLIALASGTYTSKDCSWQKEIDMLRKEKEDLKQQCIHLSKEIEMQRNTFSFAEKNFEVNYQELQEEYACLLKARDIQTKQALEYEHKVKALTEELQLQRGGRVMQEGRHSQLTDAATLIAEPLEVRELVEKDNIEFMEKLKVTEQEKLELSEKLSVLSEQLKQTRDEVNCLSAEVKLLSQDKEELLLRCRELEVPTNPKGIENAAVCPAQLSSWKTELTTGKDAHSGGCDSKISKDLPEESKIMIEDKIPFKGSGEDLRLPTRTTEPSHGIVEPFEKEKLEQELCALKSTQDDLRLQMEAQRICLSLVYSAHADQVREYMEKQRDEALCSLRDELVSAQEKKMDELQKMHQCQLQALQTQETGGHKEPLPVLIGRLEKAVSEECCSISESLNSFLDEHYTPLKYEMNIEEKENSNVYNQNRNLKLQEYRYQVEDFQGHVQTLLSKLSDEYSKLVVLQTRLSKVCGIEHKEFAFVLLPTVLVCIDSVVFKESDTQEAVFYGNCLNEHSASTTECSDGFEGRQERDITMMMEKQYQERLEEEIAKVIVSMSIAFAQQTELTRLSQGKANSLQSEQARAPCSQEHPFNDITSQAQLDPQSLLGIDKNLKEQFKPLSNELEEHKKEVPLSNHENLEDESLKLKDQGLTISQNLFFKDETITGLQSIHDEVSDMETSRQLEDMRQELVRQYEEHQQATELMRQAHVQQMERQREDQEQLREEIKRLNEQLAESSSLCIDSVVSERERVLLEELEALRQLSLAGREQLCCELRDSSTQTQLTQDENDTQNIDERTSEETILVRKPEDAATDVNLCNERHALQKANSRLLKILLEVANTTAAVEETIGCHVFKILDRSSKAQPAPSLPWRTEADLCAKPGFREEYGRVTDESLPSYPGNAISRNDGKWSNIADKESDLSQQFGTSNFAGPEVDPENVQFMLNVSSRLQAAVEKLLEAISETSSQLEHAKVTQTQLVCETVRQKQEAEESLRCIEELQERLQDESSAREQLAVELNRAENIIDGYSDEKLAFEREIQEKSYVIDHLEQQLLHANRRLQELEAEQQQVQEERELLSRQKAAMREMAGPVEQRFLQETEKLMKEKLQVQCQAEKVHSELQNQVKILEIDVEEKISKLIEMEQEKNAEVTDLRQQNQALEKQLENLRKFVDEQTVDREHERDIFQMEIQKLEQQIKVVPRPQPGSEQQAREIEKLTGHLKEKVDQCSELLLCKEQLQRDVQDRDAEIEKLQCRRQELEHAMLVSAESTAEINNQKQSGGVEIEPALSLEVQLQAERDAIDRKEKEISNLEEQLEQFREELENKNDEVQELHMQLEIQRKESTTRLQELQQENKLYQDEMKKLEFIVKESDLTPLPDQPTLFGKFTQIIQEKDAKIDQLNEQLAKVHHQLKLATTDKETSAEGETINIWMNMKLLDHESMSHKELASYKETEIFDGKLLASSTPGMTYSNAHQTRETCSSDSDSELDQAFDIASEGQEECESSPVVPKVVKGLLRAVHAEGIQMLSIADLPDDDGQDPSKGTEYQVSMECVQSREEEADTASQELLDCSMQQSGKLETKEQPCGMKDQMAKLQEQLSSEKTVVSKLKYALSRTQLELEATLKVQHKHIKDLEAFRLKVQDKVDDVHLPTDTLENEQMKSQELQCALATEKAKSGHSEEQDEELKDLRFILEDQKQRNIHLDTLLGQQKQLLDDLQEKMESQKILHNAQLSEEQGRNIMLQVLLESEKVRIRELKESLDKERELHAQLKNRGDDLQPQPVVPSAELLQYLQEQVEEKQKRIIELVNESQKYKLDSLETKYQMEKDRQIHQKTLQLEKEANNLGQRKMEELQGKVEELQLQLEEKRHQVHKLDLEGKRLQAIMQEFQNQELGQEEKRRSKRLIYQNINEEAAEVSLGPLCAAAASWSAVCSCSLLVLCVQLQPLGPLCAAAASWSSVCSCSLLVLFVQLQPLGPLCAAAASWSSLCSCSLLVLCVQLQPVVQSSSEVAGDDRQEFEVSDEDVLNWVRERIDRLILRVQRLTSCPHNEHSLISSSTSCTETILRQISEVTGHVNQLTEEKNNLRNIIMQLEEQIKFYQQTSADRNCFSRFSFDGSANIKDIIASEKEVWSNEKLTLQKSLQRAEAKVCRLKDELKNDTLHQNRSPENAVFKRIYGKYLRAESFRKALVFQKKYLLLLLGRFQECEEATVGLLFHMTGFPSFRNPETGTSRPKGLAIFRKAVRVSIAITRYPGTIVDFNPALTNPQLQQYNPGRTLTDYVTQIDALQRRLGTTLQSGAGFYHFSVVTMLDPPISLTP</sequence>
<dbReference type="PANTHER" id="PTHR44981">
    <property type="entry name" value="PERICENTRIN-LIKE PROTEIN, ISOFORM F"/>
    <property type="match status" value="1"/>
</dbReference>
<evidence type="ECO:0000313" key="10">
    <source>
        <dbReference type="Proteomes" id="UP000710432"/>
    </source>
</evidence>
<feature type="coiled-coil region" evidence="6">
    <location>
        <begin position="838"/>
        <end position="911"/>
    </location>
</feature>
<feature type="coiled-coil region" evidence="6">
    <location>
        <begin position="1793"/>
        <end position="1893"/>
    </location>
</feature>
<dbReference type="GO" id="GO:0005795">
    <property type="term" value="C:Golgi stack"/>
    <property type="evidence" value="ECO:0007669"/>
    <property type="project" value="TreeGrafter"/>
</dbReference>
<comment type="caution">
    <text evidence="9">The sequence shown here is derived from an EMBL/GenBank/DDBJ whole genome shotgun (WGS) entry which is preliminary data.</text>
</comment>
<evidence type="ECO:0000256" key="6">
    <source>
        <dbReference type="SAM" id="Coils"/>
    </source>
</evidence>
<dbReference type="InterPro" id="IPR028745">
    <property type="entry name" value="AKAP9/Pericentrin"/>
</dbReference>
<comment type="subcellular location">
    <subcellularLocation>
        <location evidence="1">Cytoplasm</location>
        <location evidence="1">Cytoskeleton</location>
        <location evidence="1">Microtubule organizing center</location>
        <location evidence="1">Centrosome</location>
    </subcellularLocation>
</comment>
<feature type="coiled-coil region" evidence="6">
    <location>
        <begin position="2039"/>
        <end position="2066"/>
    </location>
</feature>
<proteinExistence type="predicted"/>
<evidence type="ECO:0000256" key="2">
    <source>
        <dbReference type="ARBA" id="ARBA00022490"/>
    </source>
</evidence>
<feature type="domain" description="Pericentrin/AKAP-450 centrosomal targeting" evidence="8">
    <location>
        <begin position="2978"/>
        <end position="3051"/>
    </location>
</feature>
<dbReference type="InterPro" id="IPR019528">
    <property type="entry name" value="PACT_domain"/>
</dbReference>
<dbReference type="Pfam" id="PF10495">
    <property type="entry name" value="PACT_coil_coil"/>
    <property type="match status" value="1"/>
</dbReference>
<dbReference type="EMBL" id="JAATJU010026236">
    <property type="protein sequence ID" value="KAH0501988.1"/>
    <property type="molecule type" value="Genomic_DNA"/>
</dbReference>
<dbReference type="GO" id="GO:0097060">
    <property type="term" value="C:synaptic membrane"/>
    <property type="evidence" value="ECO:0007669"/>
    <property type="project" value="TreeGrafter"/>
</dbReference>
<gene>
    <name evidence="9" type="ORF">LTLLF_194115</name>
</gene>
<feature type="coiled-coil region" evidence="6">
    <location>
        <begin position="295"/>
        <end position="497"/>
    </location>
</feature>
<dbReference type="GO" id="GO:0005813">
    <property type="term" value="C:centrosome"/>
    <property type="evidence" value="ECO:0007669"/>
    <property type="project" value="UniProtKB-SubCell"/>
</dbReference>
<reference evidence="9" key="1">
    <citation type="submission" date="2020-03" db="EMBL/GenBank/DDBJ databases">
        <title>Studies in the Genomics of Life Span.</title>
        <authorList>
            <person name="Glass D."/>
        </authorList>
    </citation>
    <scope>NUCLEOTIDE SEQUENCE</scope>
    <source>
        <strain evidence="9">LTLLF</strain>
        <tissue evidence="9">Muscle</tissue>
    </source>
</reference>
<evidence type="ECO:0000256" key="4">
    <source>
        <dbReference type="ARBA" id="ARBA00023054"/>
    </source>
</evidence>
<feature type="compositionally biased region" description="Basic and acidic residues" evidence="7">
    <location>
        <begin position="74"/>
        <end position="90"/>
    </location>
</feature>
<dbReference type="GO" id="GO:0007165">
    <property type="term" value="P:signal transduction"/>
    <property type="evidence" value="ECO:0007669"/>
    <property type="project" value="InterPro"/>
</dbReference>
<keyword evidence="3" id="KW-0597">Phosphoprotein</keyword>